<evidence type="ECO:0000313" key="3">
    <source>
        <dbReference type="Proteomes" id="UP000216063"/>
    </source>
</evidence>
<organism evidence="2 3">
    <name type="scientific">Mycolicibacterium sphagni</name>
    <dbReference type="NCBI Taxonomy" id="1786"/>
    <lineage>
        <taxon>Bacteria</taxon>
        <taxon>Bacillati</taxon>
        <taxon>Actinomycetota</taxon>
        <taxon>Actinomycetes</taxon>
        <taxon>Mycobacteriales</taxon>
        <taxon>Mycobacteriaceae</taxon>
        <taxon>Mycolicibacterium</taxon>
    </lineage>
</organism>
<feature type="region of interest" description="Disordered" evidence="1">
    <location>
        <begin position="53"/>
        <end position="122"/>
    </location>
</feature>
<feature type="compositionally biased region" description="Low complexity" evidence="1">
    <location>
        <begin position="53"/>
        <end position="84"/>
    </location>
</feature>
<feature type="compositionally biased region" description="Low complexity" evidence="1">
    <location>
        <begin position="111"/>
        <end position="122"/>
    </location>
</feature>
<dbReference type="Pfam" id="PF17963">
    <property type="entry name" value="Big_9"/>
    <property type="match status" value="2"/>
</dbReference>
<sequence length="955" mass="96188">MSVASKKKQAGRHRKQAARHRKVVARNRKRAARNGILAAAVGIGLAVGAGQGVAAAATDGGSSDSGSKPTSADDSAKASSATVAHGAVGSAKPRPNRVSNSASPSTASKGATSPTATAVSTKTSVVVTAASTDSTAISNSTAAATSATATSTATTTSKPAAASVAPTAAATATAGTGPWYFVGALTRALDRLTGWPGPPHSFVTVTNYQIDQSLDAADAQLDSLVATAITGSPARWVPDLIGVLHLFVTSAIPGYTFSDTLNAWGDFLNRVVPPFTISSGASTFGIITPYKIMGAAVAGAATVLTDMLNNVYDPAQWEIDAIYVTTGATVTRADLSNSTSLETKIAASVALGGGVYSSPAEAFNLTLPTWTAAQVNPFTVVTYVALVGLYKRFQQMAALETFTTSTGYGSYLYTLGSGSSESEYAAGTFTAVDQDGNAVSFEPADGNTYTSAGGALVTINTYGGGYTYTNTLPGAAFFHRATSQNPADAYDTVNIPVTTADGAPYTVTFKIQIINGTNSPPTASPSNSGADALGVVRGTVGGSDADGDTLTYSLVSSSVNGLSGNSAYTKNGTNNGGIVTLNSTTGAFTYVSSSTAGASQSFQVQVSDGHGGNTIATVTVPNTTSVTAANVNTSTQNVESGSVPIPTSDAGMFTYSLGTVPTKGTVTSFNSATGAFTYTRNSTLGHTTSPADVVTVIATDANGRTVTLSLPVSPTVPNTPPAIVQTTTNAGSTNSAQWGLNTSTWTQTTTGKITATDADGDTLTYSLVNPSTHAATTTTTNGGTVTFNADGTYTYTITKNQAYFHGAAKIGATGTAVDDSFTVAVNDGFGGTTYATVNVPIYAANTAPTISGGTTASFFGLSPTVTSIAVYDADGDNAGGSAYTVGGAGYTITSGFNFVYLGNQQSLGTSSINAQSATTSYSGKTVTLTVYDGYYTVANGIVTGTPASGSKSWTF</sequence>
<dbReference type="InterPro" id="IPR010221">
    <property type="entry name" value="VCBS_dom"/>
</dbReference>
<reference evidence="2 3" key="1">
    <citation type="submission" date="2017-07" db="EMBL/GenBank/DDBJ databases">
        <title>The new phylogeny of genus Mycobacterium.</title>
        <authorList>
            <person name="Tortoli E."/>
            <person name="Trovato A."/>
            <person name="Cirillo D.M."/>
        </authorList>
    </citation>
    <scope>NUCLEOTIDE SEQUENCE [LARGE SCALE GENOMIC DNA]</scope>
    <source>
        <strain evidence="2 3">ATCC 33027</strain>
    </source>
</reference>
<gene>
    <name evidence="2" type="ORF">CG716_08100</name>
</gene>
<dbReference type="NCBIfam" id="TIGR01965">
    <property type="entry name" value="VCBS_repeat"/>
    <property type="match status" value="1"/>
</dbReference>
<accession>A0A255DQ34</accession>
<feature type="region of interest" description="Disordered" evidence="1">
    <location>
        <begin position="137"/>
        <end position="163"/>
    </location>
</feature>
<protein>
    <recommendedName>
        <fullName evidence="4">RapA2 cadherin-like domain-containing protein</fullName>
    </recommendedName>
</protein>
<evidence type="ECO:0008006" key="4">
    <source>
        <dbReference type="Google" id="ProtNLM"/>
    </source>
</evidence>
<proteinExistence type="predicted"/>
<evidence type="ECO:0000256" key="1">
    <source>
        <dbReference type="SAM" id="MobiDB-lite"/>
    </source>
</evidence>
<evidence type="ECO:0000313" key="2">
    <source>
        <dbReference type="EMBL" id="OYN80801.1"/>
    </source>
</evidence>
<feature type="region of interest" description="Disordered" evidence="1">
    <location>
        <begin position="1"/>
        <end position="32"/>
    </location>
</feature>
<name>A0A255DQ34_9MYCO</name>
<dbReference type="Proteomes" id="UP000216063">
    <property type="component" value="Unassembled WGS sequence"/>
</dbReference>
<dbReference type="EMBL" id="NOZR01000005">
    <property type="protein sequence ID" value="OYN80801.1"/>
    <property type="molecule type" value="Genomic_DNA"/>
</dbReference>
<comment type="caution">
    <text evidence="2">The sequence shown here is derived from an EMBL/GenBank/DDBJ whole genome shotgun (WGS) entry which is preliminary data.</text>
</comment>
<feature type="compositionally biased region" description="Polar residues" evidence="1">
    <location>
        <begin position="97"/>
        <end position="110"/>
    </location>
</feature>
<keyword evidence="3" id="KW-1185">Reference proteome</keyword>
<dbReference type="AlphaFoldDB" id="A0A255DQ34"/>